<dbReference type="KEGG" id="dmm:dnm_060530"/>
<protein>
    <submittedName>
        <fullName evidence="1">Uncharacterized protein</fullName>
    </submittedName>
</protein>
<accession>A0A975BQZ5</accession>
<name>A0A975BQZ5_9BACT</name>
<gene>
    <name evidence="1" type="ORF">dnm_060530</name>
</gene>
<organism evidence="1 2">
    <name type="scientific">Desulfonema magnum</name>
    <dbReference type="NCBI Taxonomy" id="45655"/>
    <lineage>
        <taxon>Bacteria</taxon>
        <taxon>Pseudomonadati</taxon>
        <taxon>Thermodesulfobacteriota</taxon>
        <taxon>Desulfobacteria</taxon>
        <taxon>Desulfobacterales</taxon>
        <taxon>Desulfococcaceae</taxon>
        <taxon>Desulfonema</taxon>
    </lineage>
</organism>
<keyword evidence="2" id="KW-1185">Reference proteome</keyword>
<dbReference type="EMBL" id="CP061800">
    <property type="protein sequence ID" value="QTA89993.1"/>
    <property type="molecule type" value="Genomic_DNA"/>
</dbReference>
<dbReference type="AlphaFoldDB" id="A0A975BQZ5"/>
<evidence type="ECO:0000313" key="2">
    <source>
        <dbReference type="Proteomes" id="UP000663722"/>
    </source>
</evidence>
<reference evidence="1" key="1">
    <citation type="journal article" date="2021" name="Microb. Physiol.">
        <title>Proteogenomic Insights into the Physiology of Marine, Sulfate-Reducing, Filamentous Desulfonema limicola and Desulfonema magnum.</title>
        <authorList>
            <person name="Schnaars V."/>
            <person name="Wohlbrand L."/>
            <person name="Scheve S."/>
            <person name="Hinrichs C."/>
            <person name="Reinhardt R."/>
            <person name="Rabus R."/>
        </authorList>
    </citation>
    <scope>NUCLEOTIDE SEQUENCE</scope>
    <source>
        <strain evidence="1">4be13</strain>
    </source>
</reference>
<proteinExistence type="predicted"/>
<sequence length="39" mass="4684">MGEKKFLYFLNETVLNIFIVFDNKRIPSDRTEGILVFFE</sequence>
<dbReference type="Proteomes" id="UP000663722">
    <property type="component" value="Chromosome"/>
</dbReference>
<evidence type="ECO:0000313" key="1">
    <source>
        <dbReference type="EMBL" id="QTA89993.1"/>
    </source>
</evidence>